<dbReference type="SUPFAM" id="SSF53649">
    <property type="entry name" value="Alkaline phosphatase-like"/>
    <property type="match status" value="1"/>
</dbReference>
<dbReference type="Proteomes" id="UP000824071">
    <property type="component" value="Unassembled WGS sequence"/>
</dbReference>
<dbReference type="GO" id="GO:0004065">
    <property type="term" value="F:arylsulfatase activity"/>
    <property type="evidence" value="ECO:0007669"/>
    <property type="project" value="TreeGrafter"/>
</dbReference>
<dbReference type="InterPro" id="IPR000917">
    <property type="entry name" value="Sulfatase_N"/>
</dbReference>
<dbReference type="AlphaFoldDB" id="A0A9D1IGL8"/>
<reference evidence="6" key="2">
    <citation type="journal article" date="2021" name="PeerJ">
        <title>Extensive microbial diversity within the chicken gut microbiome revealed by metagenomics and culture.</title>
        <authorList>
            <person name="Gilroy R."/>
            <person name="Ravi A."/>
            <person name="Getino M."/>
            <person name="Pursley I."/>
            <person name="Horton D.L."/>
            <person name="Alikhan N.F."/>
            <person name="Baker D."/>
            <person name="Gharbi K."/>
            <person name="Hall N."/>
            <person name="Watson M."/>
            <person name="Adriaenssens E.M."/>
            <person name="Foster-Nyarko E."/>
            <person name="Jarju S."/>
            <person name="Secka A."/>
            <person name="Antonio M."/>
            <person name="Oren A."/>
            <person name="Chaudhuri R.R."/>
            <person name="La Ragione R."/>
            <person name="Hildebrand F."/>
            <person name="Pallen M.J."/>
        </authorList>
    </citation>
    <scope>NUCLEOTIDE SEQUENCE</scope>
    <source>
        <strain evidence="6">ChiGjej1B1-19959</strain>
    </source>
</reference>
<dbReference type="PROSITE" id="PS00149">
    <property type="entry name" value="SULFATASE_2"/>
    <property type="match status" value="1"/>
</dbReference>
<accession>A0A9D1IGL8</accession>
<keyword evidence="3" id="KW-0378">Hydrolase</keyword>
<evidence type="ECO:0000256" key="4">
    <source>
        <dbReference type="ARBA" id="ARBA00022837"/>
    </source>
</evidence>
<dbReference type="CDD" id="cd16034">
    <property type="entry name" value="sulfatase_like"/>
    <property type="match status" value="1"/>
</dbReference>
<dbReference type="InterPro" id="IPR017850">
    <property type="entry name" value="Alkaline_phosphatase_core_sf"/>
</dbReference>
<evidence type="ECO:0000256" key="1">
    <source>
        <dbReference type="ARBA" id="ARBA00008779"/>
    </source>
</evidence>
<keyword evidence="2" id="KW-0479">Metal-binding</keyword>
<name>A0A9D1IGL8_9FIRM</name>
<protein>
    <submittedName>
        <fullName evidence="6">Sulfatase</fullName>
    </submittedName>
</protein>
<comment type="similarity">
    <text evidence="1">Belongs to the sulfatase family.</text>
</comment>
<dbReference type="Pfam" id="PF00884">
    <property type="entry name" value="Sulfatase"/>
    <property type="match status" value="1"/>
</dbReference>
<reference evidence="6" key="1">
    <citation type="submission" date="2020-10" db="EMBL/GenBank/DDBJ databases">
        <authorList>
            <person name="Gilroy R."/>
        </authorList>
    </citation>
    <scope>NUCLEOTIDE SEQUENCE</scope>
    <source>
        <strain evidence="6">ChiGjej1B1-19959</strain>
    </source>
</reference>
<dbReference type="PANTHER" id="PTHR42693">
    <property type="entry name" value="ARYLSULFATASE FAMILY MEMBER"/>
    <property type="match status" value="1"/>
</dbReference>
<dbReference type="Gene3D" id="3.40.720.10">
    <property type="entry name" value="Alkaline Phosphatase, subunit A"/>
    <property type="match status" value="1"/>
</dbReference>
<proteinExistence type="inferred from homology"/>
<evidence type="ECO:0000313" key="7">
    <source>
        <dbReference type="Proteomes" id="UP000824071"/>
    </source>
</evidence>
<evidence type="ECO:0000259" key="5">
    <source>
        <dbReference type="Pfam" id="PF00884"/>
    </source>
</evidence>
<dbReference type="InterPro" id="IPR050738">
    <property type="entry name" value="Sulfatase"/>
</dbReference>
<keyword evidence="4" id="KW-0106">Calcium</keyword>
<dbReference type="Gene3D" id="3.30.1120.10">
    <property type="match status" value="1"/>
</dbReference>
<evidence type="ECO:0000256" key="3">
    <source>
        <dbReference type="ARBA" id="ARBA00022801"/>
    </source>
</evidence>
<dbReference type="PANTHER" id="PTHR42693:SF53">
    <property type="entry name" value="ENDO-4-O-SULFATASE"/>
    <property type="match status" value="1"/>
</dbReference>
<organism evidence="6 7">
    <name type="scientific">Candidatus Fimenecus excrementigallinarum</name>
    <dbReference type="NCBI Taxonomy" id="2840816"/>
    <lineage>
        <taxon>Bacteria</taxon>
        <taxon>Bacillati</taxon>
        <taxon>Bacillota</taxon>
        <taxon>Clostridia</taxon>
        <taxon>Candidatus Fimenecus</taxon>
    </lineage>
</organism>
<feature type="domain" description="Sulfatase N-terminal" evidence="5">
    <location>
        <begin position="5"/>
        <end position="342"/>
    </location>
</feature>
<comment type="caution">
    <text evidence="6">The sequence shown here is derived from an EMBL/GenBank/DDBJ whole genome shotgun (WGS) entry which is preliminary data.</text>
</comment>
<evidence type="ECO:0000256" key="2">
    <source>
        <dbReference type="ARBA" id="ARBA00022723"/>
    </source>
</evidence>
<dbReference type="InterPro" id="IPR024607">
    <property type="entry name" value="Sulfatase_CS"/>
</dbReference>
<evidence type="ECO:0000313" key="6">
    <source>
        <dbReference type="EMBL" id="HIU36331.1"/>
    </source>
</evidence>
<sequence>MAKRPNLIYVFADQLRFTSVGFNGGEPARTPFLDGFSEGCVNLENAVSGHPVCAPYRASLLTGKYTTGGTGMVINELRVNPAHRTMAHVLTENGYGTSYIGKWHMYAAQLGNHYDTKNSYIPKGENRLGFDEYFAAYNFHHEYYAPKAYYHLDSPEKIYCKGYEPDDQTDLAMERIRAHKADGRPFALFLSYGTPHDPWTPENVPQAYLDLFSGVDFPPPPNYRARNDPHADAWARFLPGKRKRLPDWRRVYAAMVANLDDNLRRLWACVEEEGLADDTIFVFTSDHGELFGAHGRHAKNIFYDEAVRVPFLLKWGERLPAGRNATPVNTVDIAPTLLALMGLPALEGAQGTDLSDAVQSGTFRKNDCLLMGTGPTAIYGNGTEWRGIRSERYTYAVYKAGGQEFLFDNLKDPYQMHNRIRDPALADTANALRAEMYEKMAAVGDRFRWNSFYRRRWVKKRKILVTTGETDK</sequence>
<gene>
    <name evidence="6" type="ORF">IAC53_07000</name>
</gene>
<dbReference type="GO" id="GO:0046872">
    <property type="term" value="F:metal ion binding"/>
    <property type="evidence" value="ECO:0007669"/>
    <property type="project" value="UniProtKB-KW"/>
</dbReference>
<dbReference type="EMBL" id="DVMW01000041">
    <property type="protein sequence ID" value="HIU36331.1"/>
    <property type="molecule type" value="Genomic_DNA"/>
</dbReference>